<evidence type="ECO:0000256" key="2">
    <source>
        <dbReference type="SAM" id="Phobius"/>
    </source>
</evidence>
<feature type="compositionally biased region" description="Pro residues" evidence="1">
    <location>
        <begin position="1"/>
        <end position="24"/>
    </location>
</feature>
<comment type="caution">
    <text evidence="4">The sequence shown here is derived from an EMBL/GenBank/DDBJ whole genome shotgun (WGS) entry which is preliminary data.</text>
</comment>
<feature type="region of interest" description="Disordered" evidence="1">
    <location>
        <begin position="1"/>
        <end position="95"/>
    </location>
</feature>
<keyword evidence="2" id="KW-1133">Transmembrane helix</keyword>
<evidence type="ECO:0000313" key="5">
    <source>
        <dbReference type="Proteomes" id="UP001499884"/>
    </source>
</evidence>
<protein>
    <submittedName>
        <fullName evidence="4">PQQ-binding-like beta-propeller repeat protein</fullName>
    </submittedName>
</protein>
<name>A0ABP7ET07_9ACTN</name>
<evidence type="ECO:0000313" key="4">
    <source>
        <dbReference type="EMBL" id="GAA3721413.1"/>
    </source>
</evidence>
<dbReference type="Gene3D" id="2.130.10.10">
    <property type="entry name" value="YVTN repeat-like/Quinoprotein amine dehydrogenase"/>
    <property type="match status" value="1"/>
</dbReference>
<dbReference type="EMBL" id="BAABEP010000008">
    <property type="protein sequence ID" value="GAA3721413.1"/>
    <property type="molecule type" value="Genomic_DNA"/>
</dbReference>
<organism evidence="4 5">
    <name type="scientific">Streptomyces tremellae</name>
    <dbReference type="NCBI Taxonomy" id="1124239"/>
    <lineage>
        <taxon>Bacteria</taxon>
        <taxon>Bacillati</taxon>
        <taxon>Actinomycetota</taxon>
        <taxon>Actinomycetes</taxon>
        <taxon>Kitasatosporales</taxon>
        <taxon>Streptomycetaceae</taxon>
        <taxon>Streptomyces</taxon>
    </lineage>
</organism>
<keyword evidence="2" id="KW-0472">Membrane</keyword>
<accession>A0ABP7ET07</accession>
<reference evidence="5" key="1">
    <citation type="journal article" date="2019" name="Int. J. Syst. Evol. Microbiol.">
        <title>The Global Catalogue of Microorganisms (GCM) 10K type strain sequencing project: providing services to taxonomists for standard genome sequencing and annotation.</title>
        <authorList>
            <consortium name="The Broad Institute Genomics Platform"/>
            <consortium name="The Broad Institute Genome Sequencing Center for Infectious Disease"/>
            <person name="Wu L."/>
            <person name="Ma J."/>
        </authorList>
    </citation>
    <scope>NUCLEOTIDE SEQUENCE [LARGE SCALE GENOMIC DNA]</scope>
    <source>
        <strain evidence="5">JCM 30846</strain>
    </source>
</reference>
<dbReference type="Pfam" id="PF13360">
    <property type="entry name" value="PQQ_2"/>
    <property type="match status" value="1"/>
</dbReference>
<dbReference type="InterPro" id="IPR015943">
    <property type="entry name" value="WD40/YVTN_repeat-like_dom_sf"/>
</dbReference>
<sequence>MTQPPQPPQQPHQPQPPAQPPQQPPAQGGFGAPQNPPAYGFPHAAPPPGAPAQGGPGYGYPATAPAPVPPQGYGHPVQAPPPVTVQQPQKGGGSRLTRTELRMIVATAVAVVLILGAGVWYASSGGSDDNGGRIPVRPTPTGPDAAHEKVPADIHSKVAFRVPQPAATDLHTVGASWLTGTVYAKAGIRTITGYDPDDGGTLWSVPLPGDVCTASPHVSSDGKAAVVYDGAPRTGTSAPQACSKVGVVDLSSGRLLWSKSVTNPGGDQGIHFDSVTQTGDTVAAGSTSGGAGFDLDTGAIRWKPEPSSTDDCHDAGYAGGKILVASRQCGYGDDAQISVENIDPKTGATISSYKMPPGVEDIHAVSTDPLVIAADVGDTGSQGVSDFFSLDARTGKLRAKISATGNTYAARCTDAMENCTDVLAAGGHLYLPTAAHDADDGKALDETNEIVSFDLATGKGTAQRADAGDGWTAQLLRMDGPNLIAYKTGPYDKGGQVVSVDGSTFRQTVLMQNPSDEATRDLESDFVPSGSQVLYADGRLFLSQDFVDKPSDAEDAKEPLALAYTTH</sequence>
<dbReference type="InterPro" id="IPR002372">
    <property type="entry name" value="PQQ_rpt_dom"/>
</dbReference>
<dbReference type="InterPro" id="IPR011047">
    <property type="entry name" value="Quinoprotein_ADH-like_sf"/>
</dbReference>
<keyword evidence="5" id="KW-1185">Reference proteome</keyword>
<keyword evidence="2" id="KW-0812">Transmembrane</keyword>
<proteinExistence type="predicted"/>
<dbReference type="Gene3D" id="2.40.128.630">
    <property type="match status" value="1"/>
</dbReference>
<dbReference type="SUPFAM" id="SSF50998">
    <property type="entry name" value="Quinoprotein alcohol dehydrogenase-like"/>
    <property type="match status" value="1"/>
</dbReference>
<gene>
    <name evidence="4" type="ORF">GCM10023082_18810</name>
</gene>
<feature type="transmembrane region" description="Helical" evidence="2">
    <location>
        <begin position="103"/>
        <end position="123"/>
    </location>
</feature>
<evidence type="ECO:0000259" key="3">
    <source>
        <dbReference type="Pfam" id="PF13360"/>
    </source>
</evidence>
<feature type="domain" description="Pyrrolo-quinoline quinone repeat" evidence="3">
    <location>
        <begin position="180"/>
        <end position="309"/>
    </location>
</feature>
<evidence type="ECO:0000256" key="1">
    <source>
        <dbReference type="SAM" id="MobiDB-lite"/>
    </source>
</evidence>
<dbReference type="RefSeq" id="WP_345643785.1">
    <property type="nucleotide sequence ID" value="NZ_BAABEP010000008.1"/>
</dbReference>
<feature type="region of interest" description="Disordered" evidence="1">
    <location>
        <begin position="125"/>
        <end position="148"/>
    </location>
</feature>
<dbReference type="Proteomes" id="UP001499884">
    <property type="component" value="Unassembled WGS sequence"/>
</dbReference>